<sequence length="337" mass="37342">MLVASHRARVLQQSEPEMRMATWVEDIFPALRRTLNDDEGPVSDAKMAAAIMLTSLEIISPAAFGFDIPWQRHLATARSLMAKRAQPMTAYGLPPGDTAVASFLCSWLAYLIVMGSLSGGMAGESYDCEDDEPQLPILPGIYQDPDEIDCIMGFSLRCLGLLFQVASLIRRFEGQHPLDTTQDVGQDAARLDQDLRTSMLRPVHPCRHVRPEVLASDDLDEMAAINESFHLAGLIHLHRRALGKTASHPDVAVLVGRILLCLGRVRPGQSAEAAMLFPMFTAGCDVPDDARRGQVLERFRSVEASGMIHVRRARRLMEKSWVLGRPWETLITTEFIG</sequence>
<accession>A0A8K0XAE6</accession>
<evidence type="ECO:0000256" key="1">
    <source>
        <dbReference type="ARBA" id="ARBA00004123"/>
    </source>
</evidence>
<dbReference type="GO" id="GO:0005634">
    <property type="term" value="C:nucleus"/>
    <property type="evidence" value="ECO:0007669"/>
    <property type="project" value="UniProtKB-SubCell"/>
</dbReference>
<dbReference type="OrthoDB" id="5229455at2759"/>
<organism evidence="3 4">
    <name type="scientific">Plectosphaerella cucumerina</name>
    <dbReference type="NCBI Taxonomy" id="40658"/>
    <lineage>
        <taxon>Eukaryota</taxon>
        <taxon>Fungi</taxon>
        <taxon>Dikarya</taxon>
        <taxon>Ascomycota</taxon>
        <taxon>Pezizomycotina</taxon>
        <taxon>Sordariomycetes</taxon>
        <taxon>Hypocreomycetidae</taxon>
        <taxon>Glomerellales</taxon>
        <taxon>Plectosphaerellaceae</taxon>
        <taxon>Plectosphaerella</taxon>
    </lineage>
</organism>
<protein>
    <submittedName>
        <fullName evidence="3">C6 zinc finger protein</fullName>
    </submittedName>
</protein>
<evidence type="ECO:0000313" key="4">
    <source>
        <dbReference type="Proteomes" id="UP000813385"/>
    </source>
</evidence>
<dbReference type="InterPro" id="IPR021858">
    <property type="entry name" value="Fun_TF"/>
</dbReference>
<dbReference type="PANTHER" id="PTHR37534">
    <property type="entry name" value="TRANSCRIPTIONAL ACTIVATOR PROTEIN UGA3"/>
    <property type="match status" value="1"/>
</dbReference>
<keyword evidence="2" id="KW-0539">Nucleus</keyword>
<reference evidence="3" key="1">
    <citation type="journal article" date="2021" name="Nat. Commun.">
        <title>Genetic determinants of endophytism in the Arabidopsis root mycobiome.</title>
        <authorList>
            <person name="Mesny F."/>
            <person name="Miyauchi S."/>
            <person name="Thiergart T."/>
            <person name="Pickel B."/>
            <person name="Atanasova L."/>
            <person name="Karlsson M."/>
            <person name="Huettel B."/>
            <person name="Barry K.W."/>
            <person name="Haridas S."/>
            <person name="Chen C."/>
            <person name="Bauer D."/>
            <person name="Andreopoulos W."/>
            <person name="Pangilinan J."/>
            <person name="LaButti K."/>
            <person name="Riley R."/>
            <person name="Lipzen A."/>
            <person name="Clum A."/>
            <person name="Drula E."/>
            <person name="Henrissat B."/>
            <person name="Kohler A."/>
            <person name="Grigoriev I.V."/>
            <person name="Martin F.M."/>
            <person name="Hacquard S."/>
        </authorList>
    </citation>
    <scope>NUCLEOTIDE SEQUENCE</scope>
    <source>
        <strain evidence="3">MPI-CAGE-AT-0016</strain>
    </source>
</reference>
<dbReference type="GO" id="GO:0045944">
    <property type="term" value="P:positive regulation of transcription by RNA polymerase II"/>
    <property type="evidence" value="ECO:0007669"/>
    <property type="project" value="TreeGrafter"/>
</dbReference>
<dbReference type="GO" id="GO:0003700">
    <property type="term" value="F:DNA-binding transcription factor activity"/>
    <property type="evidence" value="ECO:0007669"/>
    <property type="project" value="TreeGrafter"/>
</dbReference>
<dbReference type="GO" id="GO:0000976">
    <property type="term" value="F:transcription cis-regulatory region binding"/>
    <property type="evidence" value="ECO:0007669"/>
    <property type="project" value="TreeGrafter"/>
</dbReference>
<proteinExistence type="predicted"/>
<dbReference type="Proteomes" id="UP000813385">
    <property type="component" value="Unassembled WGS sequence"/>
</dbReference>
<keyword evidence="4" id="KW-1185">Reference proteome</keyword>
<comment type="subcellular location">
    <subcellularLocation>
        <location evidence="1">Nucleus</location>
    </subcellularLocation>
</comment>
<name>A0A8K0XAE6_9PEZI</name>
<dbReference type="PANTHER" id="PTHR37534:SF43">
    <property type="entry name" value="FINGER DOMAIN PROTEIN, PUTATIVE (AFU_ORTHOLOGUE AFUA_1G01850)-RELATED"/>
    <property type="match status" value="1"/>
</dbReference>
<gene>
    <name evidence="3" type="ORF">B0T11DRAFT_19088</name>
</gene>
<dbReference type="EMBL" id="JAGPXD010000001">
    <property type="protein sequence ID" value="KAH7376280.1"/>
    <property type="molecule type" value="Genomic_DNA"/>
</dbReference>
<evidence type="ECO:0000313" key="3">
    <source>
        <dbReference type="EMBL" id="KAH7376280.1"/>
    </source>
</evidence>
<dbReference type="Pfam" id="PF11951">
    <property type="entry name" value="Fungal_trans_2"/>
    <property type="match status" value="1"/>
</dbReference>
<dbReference type="AlphaFoldDB" id="A0A8K0XAE6"/>
<evidence type="ECO:0000256" key="2">
    <source>
        <dbReference type="ARBA" id="ARBA00023242"/>
    </source>
</evidence>
<comment type="caution">
    <text evidence="3">The sequence shown here is derived from an EMBL/GenBank/DDBJ whole genome shotgun (WGS) entry which is preliminary data.</text>
</comment>